<evidence type="ECO:0000256" key="3">
    <source>
        <dbReference type="ARBA" id="ARBA00022692"/>
    </source>
</evidence>
<keyword evidence="1 6" id="KW-1003">Cell membrane</keyword>
<keyword evidence="8" id="KW-1185">Reference proteome</keyword>
<sequence>MNWTKILIGSLFALMAIGGMGGVMLVGYSLLLPAS</sequence>
<name>A0ABU5LGX9_9GAMM</name>
<gene>
    <name evidence="6" type="primary">yohO</name>
    <name evidence="7" type="ORF">N4G40_12035</name>
</gene>
<evidence type="ECO:0000256" key="1">
    <source>
        <dbReference type="ARBA" id="ARBA00022475"/>
    </source>
</evidence>
<reference evidence="8" key="1">
    <citation type="submission" date="2023-07" db="EMBL/GenBank/DDBJ databases">
        <title>Structural and functional analysis of rice phyllospheric bacteria for their antimicrobial properties and defense elicitation against blast disease.</title>
        <authorList>
            <person name="Sahu K.P."/>
            <person name="Asharani P."/>
            <person name="Kumar M."/>
            <person name="Reddy B."/>
            <person name="Kumar A."/>
        </authorList>
    </citation>
    <scope>NUCLEOTIDE SEQUENCE [LARGE SCALE GENOMIC DNA]</scope>
    <source>
        <strain evidence="8">OsEp_Plm_30P10</strain>
    </source>
</reference>
<evidence type="ECO:0000256" key="6">
    <source>
        <dbReference type="HAMAP-Rule" id="MF_01362"/>
    </source>
</evidence>
<evidence type="ECO:0000313" key="8">
    <source>
        <dbReference type="Proteomes" id="UP001288620"/>
    </source>
</evidence>
<keyword evidence="5 6" id="KW-0472">Membrane</keyword>
<accession>A0ABU5LGX9</accession>
<evidence type="ECO:0000313" key="7">
    <source>
        <dbReference type="EMBL" id="MDZ7278996.1"/>
    </source>
</evidence>
<organism evidence="7 8">
    <name type="scientific">Pantoea eucrina</name>
    <dbReference type="NCBI Taxonomy" id="472693"/>
    <lineage>
        <taxon>Bacteria</taxon>
        <taxon>Pseudomonadati</taxon>
        <taxon>Pseudomonadota</taxon>
        <taxon>Gammaproteobacteria</taxon>
        <taxon>Enterobacterales</taxon>
        <taxon>Erwiniaceae</taxon>
        <taxon>Pantoea</taxon>
    </lineage>
</organism>
<dbReference type="RefSeq" id="WP_232757940.1">
    <property type="nucleotide sequence ID" value="NZ_JAOBTT010000001.1"/>
</dbReference>
<feature type="transmembrane region" description="Helical" evidence="6">
    <location>
        <begin position="6"/>
        <end position="31"/>
    </location>
</feature>
<comment type="subcellular location">
    <subcellularLocation>
        <location evidence="6">Cell membrane</location>
        <topology evidence="6">Single-pass membrane protein</topology>
    </subcellularLocation>
</comment>
<keyword evidence="2" id="KW-0997">Cell inner membrane</keyword>
<proteinExistence type="inferred from homology"/>
<keyword evidence="3 6" id="KW-0812">Transmembrane</keyword>
<evidence type="ECO:0000256" key="2">
    <source>
        <dbReference type="ARBA" id="ARBA00022519"/>
    </source>
</evidence>
<dbReference type="HAMAP" id="MF_01362">
    <property type="entry name" value="UPF0387"/>
    <property type="match status" value="1"/>
</dbReference>
<protein>
    <recommendedName>
        <fullName evidence="6">UPF0387 membrane protein YohO</fullName>
    </recommendedName>
</protein>
<evidence type="ECO:0000256" key="5">
    <source>
        <dbReference type="ARBA" id="ARBA00023136"/>
    </source>
</evidence>
<dbReference type="InterPro" id="IPR020870">
    <property type="entry name" value="UPF0387_membrane"/>
</dbReference>
<comment type="similarity">
    <text evidence="6">Belongs to the UPF0387 family.</text>
</comment>
<comment type="caution">
    <text evidence="7">The sequence shown here is derived from an EMBL/GenBank/DDBJ whole genome shotgun (WGS) entry which is preliminary data.</text>
</comment>
<dbReference type="Proteomes" id="UP001288620">
    <property type="component" value="Unassembled WGS sequence"/>
</dbReference>
<dbReference type="EMBL" id="JAOBTT010000001">
    <property type="protein sequence ID" value="MDZ7278996.1"/>
    <property type="molecule type" value="Genomic_DNA"/>
</dbReference>
<keyword evidence="4 6" id="KW-1133">Transmembrane helix</keyword>
<evidence type="ECO:0000256" key="4">
    <source>
        <dbReference type="ARBA" id="ARBA00022989"/>
    </source>
</evidence>